<feature type="domain" description="DUF7282" evidence="5">
    <location>
        <begin position="270"/>
        <end position="383"/>
    </location>
</feature>
<keyword evidence="3" id="KW-0812">Transmembrane</keyword>
<gene>
    <name evidence="6" type="ORF">DJ70_07005</name>
</gene>
<dbReference type="Pfam" id="PF18204">
    <property type="entry name" value="PGF-CTERM"/>
    <property type="match status" value="1"/>
</dbReference>
<accession>A0A256IKE0</accession>
<reference evidence="6 7" key="1">
    <citation type="journal article" date="2014" name="Front. Microbiol.">
        <title>Population and genomic analysis of the genus Halorubrum.</title>
        <authorList>
            <person name="Fullmer M.S."/>
            <person name="Soucy S.M."/>
            <person name="Swithers K.S."/>
            <person name="Makkay A.M."/>
            <person name="Wheeler R."/>
            <person name="Ventosa A."/>
            <person name="Gogarten J.P."/>
            <person name="Papke R.T."/>
        </authorList>
    </citation>
    <scope>NUCLEOTIDE SEQUENCE [LARGE SCALE GENOMIC DNA]</scope>
    <source>
        <strain evidence="6 7">Cb34</strain>
    </source>
</reference>
<evidence type="ECO:0000256" key="2">
    <source>
        <dbReference type="SAM" id="MobiDB-lite"/>
    </source>
</evidence>
<feature type="domain" description="DUF7282" evidence="5">
    <location>
        <begin position="505"/>
        <end position="616"/>
    </location>
</feature>
<evidence type="ECO:0000313" key="7">
    <source>
        <dbReference type="Proteomes" id="UP000216308"/>
    </source>
</evidence>
<feature type="domain" description="DUF7282" evidence="5">
    <location>
        <begin position="35"/>
        <end position="147"/>
    </location>
</feature>
<dbReference type="InterPro" id="IPR055706">
    <property type="entry name" value="Slg1/2_DUF7282"/>
</dbReference>
<protein>
    <submittedName>
        <fullName evidence="6">PGF-CTERM sorting domain-containing protein</fullName>
    </submittedName>
</protein>
<evidence type="ECO:0000256" key="3">
    <source>
        <dbReference type="SAM" id="Phobius"/>
    </source>
</evidence>
<evidence type="ECO:0000259" key="4">
    <source>
        <dbReference type="Pfam" id="PF18204"/>
    </source>
</evidence>
<organism evidence="6 7">
    <name type="scientific">Halorubrum halodurans</name>
    <dbReference type="NCBI Taxonomy" id="1383851"/>
    <lineage>
        <taxon>Archaea</taxon>
        <taxon>Methanobacteriati</taxon>
        <taxon>Methanobacteriota</taxon>
        <taxon>Stenosarchaea group</taxon>
        <taxon>Halobacteria</taxon>
        <taxon>Halobacteriales</taxon>
        <taxon>Haloferacaceae</taxon>
        <taxon>Halorubrum</taxon>
    </lineage>
</organism>
<dbReference type="Pfam" id="PF23951">
    <property type="entry name" value="DUF7282"/>
    <property type="match status" value="5"/>
</dbReference>
<dbReference type="NCBIfam" id="TIGR04126">
    <property type="entry name" value="PGF_CTERM"/>
    <property type="match status" value="1"/>
</dbReference>
<feature type="transmembrane region" description="Helical" evidence="3">
    <location>
        <begin position="687"/>
        <end position="704"/>
    </location>
</feature>
<dbReference type="GO" id="GO:0005886">
    <property type="term" value="C:plasma membrane"/>
    <property type="evidence" value="ECO:0007669"/>
    <property type="project" value="UniProtKB-SubCell"/>
</dbReference>
<evidence type="ECO:0000313" key="6">
    <source>
        <dbReference type="EMBL" id="OYR57011.1"/>
    </source>
</evidence>
<feature type="compositionally biased region" description="Acidic residues" evidence="2">
    <location>
        <begin position="669"/>
        <end position="685"/>
    </location>
</feature>
<feature type="compositionally biased region" description="Acidic residues" evidence="2">
    <location>
        <begin position="623"/>
        <end position="635"/>
    </location>
</feature>
<evidence type="ECO:0000256" key="1">
    <source>
        <dbReference type="ARBA" id="ARBA00022729"/>
    </source>
</evidence>
<feature type="compositionally biased region" description="Gly residues" evidence="2">
    <location>
        <begin position="641"/>
        <end position="650"/>
    </location>
</feature>
<feature type="domain" description="DUF7282" evidence="5">
    <location>
        <begin position="386"/>
        <end position="500"/>
    </location>
</feature>
<feature type="region of interest" description="Disordered" evidence="2">
    <location>
        <begin position="620"/>
        <end position="687"/>
    </location>
</feature>
<keyword evidence="7" id="KW-1185">Reference proteome</keyword>
<keyword evidence="1" id="KW-0732">Signal</keyword>
<dbReference type="EMBL" id="NHPJ01000071">
    <property type="protein sequence ID" value="OYR57011.1"/>
    <property type="molecule type" value="Genomic_DNA"/>
</dbReference>
<dbReference type="AlphaFoldDB" id="A0A256IKE0"/>
<dbReference type="Proteomes" id="UP000216308">
    <property type="component" value="Unassembled WGS sequence"/>
</dbReference>
<dbReference type="InterPro" id="IPR026371">
    <property type="entry name" value="PGF_CTERM"/>
</dbReference>
<proteinExistence type="predicted"/>
<sequence length="708" mass="72773">MRNSAFTSAMVVVLVVSAVAGAAGAVTAQSTEQAASVSFSGGTSGGSTLVVDDVRVPDGGFVTIHDDTLADGDVLGSVVGTSAYLEAGTHENVTVELTDGIDTGTFHAMAHRDTDGDRAYTFVSSNGGADGPYTVDGEIVTENAEVTASATVAAVDQPTEGSSVVVDRVELSEGGFVTVHDSSLGDGAVLESVRGTSEYLEAGVHEDVRVRLDDPLTENDSLFAMAHRDTNDDETYDFLATEGEADGPYLDGDDEIVMAGFDAELDDEARATFDARTSGGNAVVVDEVYLPDGGFVTMHDSSLGDGAVLESIRGTSGYLEPGVHRDVVVPLDDPLTEDGTLFAMAHRDTNDDETYDFLATDGAADGPYTTDSGDVVMDDGAVTVSASVAFDGRTADGTTVTVDRVDVSEGGFVTIHDASLAGGAVFDSVRGTSEYLEPGVHEDVVIELDEPTRDTHRLVAMPHTDSDGDRAYDFLATEGENDGPYVDGDGEIVMTDATVQVAAFVETSDQETDGGTVVVEDVTLHDGGFVTVHDDTLADGAVLESVRGTSEYLAPGTHTEVEVTLEDPLTEDGTVLAMAHRDTNGDETYDFLATDGAADGPYVAAGSPVTSSAELTITGGEATAEEDMSDDEVTADDGMAGDDGMGGSADGDGAEDGTMADGAGTEDGATTEDEMAANGTTDDDTPGFGVVAALVALVAGALVARRRP</sequence>
<keyword evidence="3" id="KW-0472">Membrane</keyword>
<feature type="domain" description="PGF-CTERM archaeal protein-sorting signal" evidence="4">
    <location>
        <begin position="685"/>
        <end position="707"/>
    </location>
</feature>
<name>A0A256IKE0_9EURY</name>
<comment type="caution">
    <text evidence="6">The sequence shown here is derived from an EMBL/GenBank/DDBJ whole genome shotgun (WGS) entry which is preliminary data.</text>
</comment>
<evidence type="ECO:0000259" key="5">
    <source>
        <dbReference type="Pfam" id="PF23951"/>
    </source>
</evidence>
<dbReference type="GO" id="GO:0030115">
    <property type="term" value="C:S-layer"/>
    <property type="evidence" value="ECO:0007669"/>
    <property type="project" value="UniProtKB-SubCell"/>
</dbReference>
<feature type="domain" description="DUF7282" evidence="5">
    <location>
        <begin position="150"/>
        <end position="259"/>
    </location>
</feature>
<keyword evidence="3" id="KW-1133">Transmembrane helix</keyword>